<keyword evidence="2" id="KW-1185">Reference proteome</keyword>
<reference evidence="1" key="1">
    <citation type="submission" date="2021-03" db="EMBL/GenBank/DDBJ databases">
        <authorList>
            <person name="Tran Van P."/>
        </authorList>
    </citation>
    <scope>NUCLEOTIDE SEQUENCE</scope>
</reference>
<gene>
    <name evidence="1" type="ORF">TPAB3V08_LOCUS5068</name>
</gene>
<name>A0ABN7NR15_TIMPD</name>
<dbReference type="EMBL" id="CAJPIN010006607">
    <property type="protein sequence ID" value="CAG2058094.1"/>
    <property type="molecule type" value="Genomic_DNA"/>
</dbReference>
<protein>
    <submittedName>
        <fullName evidence="1">Uncharacterized protein</fullName>
    </submittedName>
</protein>
<organism evidence="1 2">
    <name type="scientific">Timema podura</name>
    <name type="common">Walking stick</name>
    <dbReference type="NCBI Taxonomy" id="61482"/>
    <lineage>
        <taxon>Eukaryota</taxon>
        <taxon>Metazoa</taxon>
        <taxon>Ecdysozoa</taxon>
        <taxon>Arthropoda</taxon>
        <taxon>Hexapoda</taxon>
        <taxon>Insecta</taxon>
        <taxon>Pterygota</taxon>
        <taxon>Neoptera</taxon>
        <taxon>Polyneoptera</taxon>
        <taxon>Phasmatodea</taxon>
        <taxon>Timematodea</taxon>
        <taxon>Timematoidea</taxon>
        <taxon>Timematidae</taxon>
        <taxon>Timema</taxon>
    </lineage>
</organism>
<evidence type="ECO:0000313" key="2">
    <source>
        <dbReference type="Proteomes" id="UP001153148"/>
    </source>
</evidence>
<dbReference type="Proteomes" id="UP001153148">
    <property type="component" value="Unassembled WGS sequence"/>
</dbReference>
<proteinExistence type="predicted"/>
<evidence type="ECO:0000313" key="1">
    <source>
        <dbReference type="EMBL" id="CAG2058094.1"/>
    </source>
</evidence>
<accession>A0ABN7NR15</accession>
<comment type="caution">
    <text evidence="1">The sequence shown here is derived from an EMBL/GenBank/DDBJ whole genome shotgun (WGS) entry which is preliminary data.</text>
</comment>
<sequence length="139" mass="15617">MVRQELHPEDSVEFLQTMQLNPLIVIDVHPLFLCDGKHCLNATDGDGEDVLMAFMDVGKLHNNDDRRKVYQAMEGYGLERGVTGDGRMDGAELRKLENIKYLGSVNEEKGGSKEDLMRRGQQGKLFNRSIKSKTGIHLG</sequence>